<comment type="caution">
    <text evidence="2">The sequence shown here is derived from an EMBL/GenBank/DDBJ whole genome shotgun (WGS) entry which is preliminary data.</text>
</comment>
<name>A0A6A4BVS8_9STRA</name>
<evidence type="ECO:0000256" key="1">
    <source>
        <dbReference type="SAM" id="MobiDB-lite"/>
    </source>
</evidence>
<gene>
    <name evidence="2" type="ORF">PR003_g28247</name>
</gene>
<organism evidence="2 3">
    <name type="scientific">Phytophthora rubi</name>
    <dbReference type="NCBI Taxonomy" id="129364"/>
    <lineage>
        <taxon>Eukaryota</taxon>
        <taxon>Sar</taxon>
        <taxon>Stramenopiles</taxon>
        <taxon>Oomycota</taxon>
        <taxon>Peronosporomycetes</taxon>
        <taxon>Peronosporales</taxon>
        <taxon>Peronosporaceae</taxon>
        <taxon>Phytophthora</taxon>
    </lineage>
</organism>
<feature type="compositionally biased region" description="Polar residues" evidence="1">
    <location>
        <begin position="156"/>
        <end position="165"/>
    </location>
</feature>
<evidence type="ECO:0000313" key="2">
    <source>
        <dbReference type="EMBL" id="KAE9279369.1"/>
    </source>
</evidence>
<feature type="region of interest" description="Disordered" evidence="1">
    <location>
        <begin position="145"/>
        <end position="188"/>
    </location>
</feature>
<keyword evidence="3" id="KW-1185">Reference proteome</keyword>
<accession>A0A6A4BVS8</accession>
<dbReference type="EMBL" id="QXFT01004223">
    <property type="protein sequence ID" value="KAE9279369.1"/>
    <property type="molecule type" value="Genomic_DNA"/>
</dbReference>
<reference evidence="2 3" key="1">
    <citation type="submission" date="2018-08" db="EMBL/GenBank/DDBJ databases">
        <title>Genomic investigation of the strawberry pathogen Phytophthora fragariae indicates pathogenicity is determined by transcriptional variation in three key races.</title>
        <authorList>
            <person name="Adams T.M."/>
            <person name="Armitage A.D."/>
            <person name="Sobczyk M.K."/>
            <person name="Bates H.J."/>
            <person name="Dunwell J.M."/>
            <person name="Nellist C.F."/>
            <person name="Harrison R.J."/>
        </authorList>
    </citation>
    <scope>NUCLEOTIDE SEQUENCE [LARGE SCALE GENOMIC DNA]</scope>
    <source>
        <strain evidence="2 3">SCRP333</strain>
    </source>
</reference>
<proteinExistence type="predicted"/>
<protein>
    <submittedName>
        <fullName evidence="2">Uncharacterized protein</fullName>
    </submittedName>
</protein>
<dbReference type="AlphaFoldDB" id="A0A6A4BVS8"/>
<sequence>MSKDMINPLIEITGENFDRQDLDGIQASQKAQLWREVALKYGRDDEDCKGLISDDEAFVGIDPSYIVPHNAAKLEELWSEVRSFFSIYEANFRMSGTHSRHFKNFVRGQFDVLYLWYWLQLRPEALSNVRGGLYQEDEYDSLDAFSTTPVRERRSSSVATSNRQNGGKKRAERSPARGSLGNKMSKSDSDSMDVLLTLVGRVVTAREAEVALGREQEQEVVVRVRAERHKMLDDIRKRISDIECEMSAAASPVKRRLKGDLDFFLEERQRIMDLVRSQGH</sequence>
<dbReference type="Proteomes" id="UP000434957">
    <property type="component" value="Unassembled WGS sequence"/>
</dbReference>
<evidence type="ECO:0000313" key="3">
    <source>
        <dbReference type="Proteomes" id="UP000434957"/>
    </source>
</evidence>